<evidence type="ECO:0000256" key="6">
    <source>
        <dbReference type="ARBA" id="ARBA00022989"/>
    </source>
</evidence>
<feature type="transmembrane region" description="Helical" evidence="9">
    <location>
        <begin position="391"/>
        <end position="413"/>
    </location>
</feature>
<comment type="caution">
    <text evidence="11">The sequence shown here is derived from an EMBL/GenBank/DDBJ whole genome shotgun (WGS) entry which is preliminary data.</text>
</comment>
<evidence type="ECO:0000256" key="7">
    <source>
        <dbReference type="ARBA" id="ARBA00023136"/>
    </source>
</evidence>
<keyword evidence="4" id="KW-1003">Cell membrane</keyword>
<dbReference type="PROSITE" id="PS50850">
    <property type="entry name" value="MFS"/>
    <property type="match status" value="1"/>
</dbReference>
<feature type="transmembrane region" description="Helical" evidence="9">
    <location>
        <begin position="227"/>
        <end position="246"/>
    </location>
</feature>
<keyword evidence="3" id="KW-0813">Transport</keyword>
<keyword evidence="12" id="KW-1185">Reference proteome</keyword>
<evidence type="ECO:0000256" key="3">
    <source>
        <dbReference type="ARBA" id="ARBA00022448"/>
    </source>
</evidence>
<dbReference type="GO" id="GO:0005886">
    <property type="term" value="C:plasma membrane"/>
    <property type="evidence" value="ECO:0007669"/>
    <property type="project" value="UniProtKB-SubCell"/>
</dbReference>
<feature type="transmembrane region" description="Helical" evidence="9">
    <location>
        <begin position="40"/>
        <end position="66"/>
    </location>
</feature>
<reference evidence="11 12" key="1">
    <citation type="submission" date="2019-11" db="EMBL/GenBank/DDBJ databases">
        <authorList>
            <person name="Li X.-J."/>
            <person name="Feng X.-M."/>
        </authorList>
    </citation>
    <scope>NUCLEOTIDE SEQUENCE [LARGE SCALE GENOMIC DNA]</scope>
    <source>
        <strain evidence="11 12">XMNu-373</strain>
    </source>
</reference>
<feature type="transmembrane region" description="Helical" evidence="9">
    <location>
        <begin position="78"/>
        <end position="96"/>
    </location>
</feature>
<accession>A0A7K3M8F5</accession>
<dbReference type="NCBIfam" id="TIGR00711">
    <property type="entry name" value="efflux_EmrB"/>
    <property type="match status" value="1"/>
</dbReference>
<evidence type="ECO:0000256" key="8">
    <source>
        <dbReference type="SAM" id="MobiDB-lite"/>
    </source>
</evidence>
<organism evidence="11 12">
    <name type="scientific">Phytoactinopolyspora mesophila</name>
    <dbReference type="NCBI Taxonomy" id="2650750"/>
    <lineage>
        <taxon>Bacteria</taxon>
        <taxon>Bacillati</taxon>
        <taxon>Actinomycetota</taxon>
        <taxon>Actinomycetes</taxon>
        <taxon>Jiangellales</taxon>
        <taxon>Jiangellaceae</taxon>
        <taxon>Phytoactinopolyspora</taxon>
    </lineage>
</organism>
<evidence type="ECO:0000256" key="2">
    <source>
        <dbReference type="ARBA" id="ARBA00008537"/>
    </source>
</evidence>
<evidence type="ECO:0000313" key="12">
    <source>
        <dbReference type="Proteomes" id="UP000460435"/>
    </source>
</evidence>
<dbReference type="InterPro" id="IPR036259">
    <property type="entry name" value="MFS_trans_sf"/>
</dbReference>
<keyword evidence="5 9" id="KW-0812">Transmembrane</keyword>
<feature type="transmembrane region" description="Helical" evidence="9">
    <location>
        <begin position="108"/>
        <end position="127"/>
    </location>
</feature>
<feature type="transmembrane region" description="Helical" evidence="9">
    <location>
        <begin position="258"/>
        <end position="280"/>
    </location>
</feature>
<comment type="similarity">
    <text evidence="2">Belongs to the major facilitator superfamily. EmrB family.</text>
</comment>
<dbReference type="Gene3D" id="1.20.1250.20">
    <property type="entry name" value="MFS general substrate transporter like domains"/>
    <property type="match status" value="1"/>
</dbReference>
<protein>
    <submittedName>
        <fullName evidence="11">DHA2 family efflux MFS transporter permease subunit</fullName>
    </submittedName>
</protein>
<dbReference type="AlphaFoldDB" id="A0A7K3M8F5"/>
<feature type="transmembrane region" description="Helical" evidence="9">
    <location>
        <begin position="534"/>
        <end position="552"/>
    </location>
</feature>
<dbReference type="InterPro" id="IPR011701">
    <property type="entry name" value="MFS"/>
</dbReference>
<feature type="domain" description="Major facilitator superfamily (MFS) profile" evidence="10">
    <location>
        <begin position="42"/>
        <end position="556"/>
    </location>
</feature>
<feature type="transmembrane region" description="Helical" evidence="9">
    <location>
        <begin position="133"/>
        <end position="158"/>
    </location>
</feature>
<feature type="transmembrane region" description="Helical" evidence="9">
    <location>
        <begin position="196"/>
        <end position="215"/>
    </location>
</feature>
<dbReference type="CDD" id="cd17503">
    <property type="entry name" value="MFS_LmrB_MDR_like"/>
    <property type="match status" value="1"/>
</dbReference>
<proteinExistence type="inferred from homology"/>
<dbReference type="FunFam" id="1.20.1720.10:FF:000021">
    <property type="entry name" value="Drug resistance transporter, EmrB/QacA subfamily"/>
    <property type="match status" value="1"/>
</dbReference>
<evidence type="ECO:0000256" key="1">
    <source>
        <dbReference type="ARBA" id="ARBA00004651"/>
    </source>
</evidence>
<evidence type="ECO:0000256" key="9">
    <source>
        <dbReference type="SAM" id="Phobius"/>
    </source>
</evidence>
<comment type="subcellular location">
    <subcellularLocation>
        <location evidence="1">Cell membrane</location>
        <topology evidence="1">Multi-pass membrane protein</topology>
    </subcellularLocation>
</comment>
<dbReference type="PANTHER" id="PTHR42718:SF9">
    <property type="entry name" value="MAJOR FACILITATOR SUPERFAMILY MULTIDRUG TRANSPORTER MFSC"/>
    <property type="match status" value="1"/>
</dbReference>
<dbReference type="PRINTS" id="PR01036">
    <property type="entry name" value="TCRTETB"/>
</dbReference>
<dbReference type="Gene3D" id="1.20.1720.10">
    <property type="entry name" value="Multidrug resistance protein D"/>
    <property type="match status" value="1"/>
</dbReference>
<name>A0A7K3M8F5_9ACTN</name>
<sequence length="566" mass="60193">MSDGRHDTTGTGWRRDAPRRAEPARDDKPSQQQPGLRQSWLALTALSFGFFMLLLDTTIVNIAIPAILDKLQTSLENIIWVNSVYLLTFAVPLLVTGRLGDRYGPKRVFVAGLVIFTVSSLACGMATAVEPLIIGRAIQGLGAAAMMPQTMAFVYHLFPPGRRGAAMGVWGATAGVATVSGPLLGGVLVDSLGWQWIFYVNVPIGVAGLAMVLRFVPDWQPGHSRRFDLPGIGLFTLGLAALIFGLQEGERYDWSTVAGPVTVWWLIGGGLALLALFVIWQRRSRREPLLDLQLFTFRSFSQSILANATLGFALIGTVLPLMLYLQTVRGYSPLMAGVISAPMPLASGVTSAFVGRIAERFDGRKLGGAGFLGYACGLAMLAWTIRTDVEPLLLAPALVLAGVGMGAIFAPLATLGTLSLPPHLVGGGSGLFNTLRQVGAVIGSASIGVLLQARLSIELTRQAEVQASTLPPEFQQQFVDRITAGARHVGEVPVDADDAFDLPADTSPELAEQFREAAEAVFVHGFTSAARASILLPAIVLLLGALACLLMPNPRGPSLRPAKRAS</sequence>
<feature type="transmembrane region" description="Helical" evidence="9">
    <location>
        <begin position="366"/>
        <end position="385"/>
    </location>
</feature>
<keyword evidence="6 9" id="KW-1133">Transmembrane helix</keyword>
<evidence type="ECO:0000259" key="10">
    <source>
        <dbReference type="PROSITE" id="PS50850"/>
    </source>
</evidence>
<evidence type="ECO:0000256" key="4">
    <source>
        <dbReference type="ARBA" id="ARBA00022475"/>
    </source>
</evidence>
<feature type="transmembrane region" description="Helical" evidence="9">
    <location>
        <begin position="165"/>
        <end position="184"/>
    </location>
</feature>
<dbReference type="RefSeq" id="WP_162452304.1">
    <property type="nucleotide sequence ID" value="NZ_WLZY01000008.1"/>
</dbReference>
<dbReference type="EMBL" id="WLZY01000008">
    <property type="protein sequence ID" value="NDL59596.1"/>
    <property type="molecule type" value="Genomic_DNA"/>
</dbReference>
<keyword evidence="7 9" id="KW-0472">Membrane</keyword>
<dbReference type="GO" id="GO:0022857">
    <property type="term" value="F:transmembrane transporter activity"/>
    <property type="evidence" value="ECO:0007669"/>
    <property type="project" value="InterPro"/>
</dbReference>
<feature type="compositionally biased region" description="Basic and acidic residues" evidence="8">
    <location>
        <begin position="1"/>
        <end position="29"/>
    </location>
</feature>
<dbReference type="SUPFAM" id="SSF103473">
    <property type="entry name" value="MFS general substrate transporter"/>
    <property type="match status" value="1"/>
</dbReference>
<feature type="region of interest" description="Disordered" evidence="8">
    <location>
        <begin position="1"/>
        <end position="33"/>
    </location>
</feature>
<dbReference type="PANTHER" id="PTHR42718">
    <property type="entry name" value="MAJOR FACILITATOR SUPERFAMILY MULTIDRUG TRANSPORTER MFSC"/>
    <property type="match status" value="1"/>
</dbReference>
<evidence type="ECO:0000256" key="5">
    <source>
        <dbReference type="ARBA" id="ARBA00022692"/>
    </source>
</evidence>
<dbReference type="Proteomes" id="UP000460435">
    <property type="component" value="Unassembled WGS sequence"/>
</dbReference>
<dbReference type="Pfam" id="PF07690">
    <property type="entry name" value="MFS_1"/>
    <property type="match status" value="1"/>
</dbReference>
<evidence type="ECO:0000313" key="11">
    <source>
        <dbReference type="EMBL" id="NDL59596.1"/>
    </source>
</evidence>
<dbReference type="InterPro" id="IPR020846">
    <property type="entry name" value="MFS_dom"/>
</dbReference>
<feature type="transmembrane region" description="Helical" evidence="9">
    <location>
        <begin position="304"/>
        <end position="325"/>
    </location>
</feature>
<gene>
    <name evidence="11" type="ORF">F7O44_21225</name>
</gene>
<dbReference type="InterPro" id="IPR004638">
    <property type="entry name" value="EmrB-like"/>
</dbReference>